<evidence type="ECO:0000313" key="2">
    <source>
        <dbReference type="EMBL" id="KAG9329509.1"/>
    </source>
</evidence>
<keyword evidence="1" id="KW-0812">Transmembrane</keyword>
<organism evidence="2 3">
    <name type="scientific">Albula glossodonta</name>
    <name type="common">roundjaw bonefish</name>
    <dbReference type="NCBI Taxonomy" id="121402"/>
    <lineage>
        <taxon>Eukaryota</taxon>
        <taxon>Metazoa</taxon>
        <taxon>Chordata</taxon>
        <taxon>Craniata</taxon>
        <taxon>Vertebrata</taxon>
        <taxon>Euteleostomi</taxon>
        <taxon>Actinopterygii</taxon>
        <taxon>Neopterygii</taxon>
        <taxon>Teleostei</taxon>
        <taxon>Albuliformes</taxon>
        <taxon>Albulidae</taxon>
        <taxon>Albula</taxon>
    </lineage>
</organism>
<evidence type="ECO:0000313" key="3">
    <source>
        <dbReference type="Proteomes" id="UP000824540"/>
    </source>
</evidence>
<protein>
    <submittedName>
        <fullName evidence="2">Uncharacterized protein</fullName>
    </submittedName>
</protein>
<keyword evidence="3" id="KW-1185">Reference proteome</keyword>
<reference evidence="2" key="1">
    <citation type="thesis" date="2021" institute="BYU ScholarsArchive" country="Provo, UT, USA">
        <title>Applications of and Algorithms for Genome Assembly and Genomic Analyses with an Emphasis on Marine Teleosts.</title>
        <authorList>
            <person name="Pickett B.D."/>
        </authorList>
    </citation>
    <scope>NUCLEOTIDE SEQUENCE</scope>
    <source>
        <strain evidence="2">HI-2016</strain>
    </source>
</reference>
<gene>
    <name evidence="2" type="ORF">JZ751_004420</name>
</gene>
<accession>A0A8T2MM63</accession>
<feature type="transmembrane region" description="Helical" evidence="1">
    <location>
        <begin position="38"/>
        <end position="62"/>
    </location>
</feature>
<dbReference type="EMBL" id="JAFBMS010001140">
    <property type="protein sequence ID" value="KAG9329509.1"/>
    <property type="molecule type" value="Genomic_DNA"/>
</dbReference>
<keyword evidence="1" id="KW-0472">Membrane</keyword>
<sequence length="129" mass="14856">MQPNTTYTCQINTTRVEDRRSIHIYGAFEEQARFPPKLGYFLMALSVVLTFIIIALSVSLYVKALEMLSQNHQLRRAFSLAKAKWQSHTQQASESYGSKMENCQLHWVKNAPDEGRATHQCSSCEWKDL</sequence>
<dbReference type="AlphaFoldDB" id="A0A8T2MM63"/>
<dbReference type="Proteomes" id="UP000824540">
    <property type="component" value="Unassembled WGS sequence"/>
</dbReference>
<proteinExistence type="predicted"/>
<evidence type="ECO:0000256" key="1">
    <source>
        <dbReference type="SAM" id="Phobius"/>
    </source>
</evidence>
<name>A0A8T2MM63_9TELE</name>
<feature type="non-terminal residue" evidence="2">
    <location>
        <position position="129"/>
    </location>
</feature>
<comment type="caution">
    <text evidence="2">The sequence shown here is derived from an EMBL/GenBank/DDBJ whole genome shotgun (WGS) entry which is preliminary data.</text>
</comment>
<keyword evidence="1" id="KW-1133">Transmembrane helix</keyword>